<dbReference type="AlphaFoldDB" id="A0A238LL52"/>
<evidence type="ECO:0008006" key="3">
    <source>
        <dbReference type="Google" id="ProtNLM"/>
    </source>
</evidence>
<organism evidence="1 2">
    <name type="scientific">Flavimaricola marinus</name>
    <dbReference type="NCBI Taxonomy" id="1819565"/>
    <lineage>
        <taxon>Bacteria</taxon>
        <taxon>Pseudomonadati</taxon>
        <taxon>Pseudomonadota</taxon>
        <taxon>Alphaproteobacteria</taxon>
        <taxon>Rhodobacterales</taxon>
        <taxon>Paracoccaceae</taxon>
        <taxon>Flavimaricola</taxon>
    </lineage>
</organism>
<dbReference type="Proteomes" id="UP000201613">
    <property type="component" value="Unassembled WGS sequence"/>
</dbReference>
<reference evidence="1 2" key="1">
    <citation type="submission" date="2017-05" db="EMBL/GenBank/DDBJ databases">
        <authorList>
            <person name="Song R."/>
            <person name="Chenine A.L."/>
            <person name="Ruprecht R.M."/>
        </authorList>
    </citation>
    <scope>NUCLEOTIDE SEQUENCE [LARGE SCALE GENOMIC DNA]</scope>
    <source>
        <strain evidence="1 2">CECT 8899</strain>
    </source>
</reference>
<proteinExistence type="predicted"/>
<protein>
    <recommendedName>
        <fullName evidence="3">Transposase</fullName>
    </recommendedName>
</protein>
<keyword evidence="2" id="KW-1185">Reference proteome</keyword>
<gene>
    <name evidence="1" type="ORF">LOM8899_04548</name>
</gene>
<evidence type="ECO:0000313" key="2">
    <source>
        <dbReference type="Proteomes" id="UP000201613"/>
    </source>
</evidence>
<accession>A0A238LL52</accession>
<sequence>MSGNRHWIECIHEQGIFAQMMSDMAADHAEKQTVLVDATYLKVNRAASSLTVKRKA</sequence>
<dbReference type="EMBL" id="FXZK01000030">
    <property type="protein sequence ID" value="SMY10372.1"/>
    <property type="molecule type" value="Genomic_DNA"/>
</dbReference>
<name>A0A238LL52_9RHOB</name>
<evidence type="ECO:0000313" key="1">
    <source>
        <dbReference type="EMBL" id="SMY10372.1"/>
    </source>
</evidence>